<dbReference type="CDD" id="cd22286">
    <property type="entry name" value="HD_PAXX_N"/>
    <property type="match status" value="1"/>
</dbReference>
<dbReference type="RefSeq" id="XP_030851552.1">
    <property type="nucleotide sequence ID" value="XM_030995692.1"/>
</dbReference>
<evidence type="ECO:0000256" key="2">
    <source>
        <dbReference type="SAM" id="MobiDB-lite"/>
    </source>
</evidence>
<accession>A0A7M7PHI1</accession>
<dbReference type="AlphaFoldDB" id="A0A7M7PHI1"/>
<reference evidence="4" key="1">
    <citation type="submission" date="2015-02" db="EMBL/GenBank/DDBJ databases">
        <title>Genome sequencing for Strongylocentrotus purpuratus.</title>
        <authorList>
            <person name="Murali S."/>
            <person name="Liu Y."/>
            <person name="Vee V."/>
            <person name="English A."/>
            <person name="Wang M."/>
            <person name="Skinner E."/>
            <person name="Han Y."/>
            <person name="Muzny D.M."/>
            <person name="Worley K.C."/>
            <person name="Gibbs R.A."/>
        </authorList>
    </citation>
    <scope>NUCLEOTIDE SEQUENCE</scope>
</reference>
<dbReference type="InterPro" id="IPR054134">
    <property type="entry name" value="PAXX_N"/>
</dbReference>
<evidence type="ECO:0000256" key="1">
    <source>
        <dbReference type="SAM" id="Coils"/>
    </source>
</evidence>
<dbReference type="InterPro" id="IPR027873">
    <property type="entry name" value="PAXX"/>
</dbReference>
<dbReference type="OMA" id="DINIGCT"/>
<dbReference type="PANTHER" id="PTHR28586:SF1">
    <property type="entry name" value="PROTEIN PAXX"/>
    <property type="match status" value="1"/>
</dbReference>
<reference evidence="3" key="2">
    <citation type="submission" date="2021-01" db="UniProtKB">
        <authorList>
            <consortium name="EnsemblMetazoa"/>
        </authorList>
    </citation>
    <scope>IDENTIFICATION</scope>
</reference>
<sequence>MSSAKTVATEGGVDCQHSIVKNESAKYLCFTSCDKDTWIIHVTDGTDVWRLAMDYLQLESHRDLAEVTTCEAYFLRFRNAFRVGDLTVTLQNHKVLLTVGSGSNGAISYDLYEARANEKKADLQRALFYFAENCSELEKRLAAKEEELASVKKQRSNATDQGNMLKDFEMKKHTGSQAKMVKQPGLSIVNPSSKKRKAAKGVDFD</sequence>
<dbReference type="Pfam" id="PF15384">
    <property type="entry name" value="PAXX"/>
    <property type="match status" value="1"/>
</dbReference>
<dbReference type="GO" id="GO:0006303">
    <property type="term" value="P:double-strand break repair via nonhomologous end joining"/>
    <property type="evidence" value="ECO:0000318"/>
    <property type="project" value="GO_Central"/>
</dbReference>
<dbReference type="KEGG" id="spu:115918961"/>
<dbReference type="Proteomes" id="UP000007110">
    <property type="component" value="Unassembled WGS sequence"/>
</dbReference>
<feature type="region of interest" description="Disordered" evidence="2">
    <location>
        <begin position="173"/>
        <end position="205"/>
    </location>
</feature>
<dbReference type="FunCoup" id="A0A7M7PHI1">
    <property type="interactions" value="435"/>
</dbReference>
<dbReference type="EnsemblMetazoa" id="XM_030995692">
    <property type="protein sequence ID" value="XP_030851552"/>
    <property type="gene ID" value="LOC115918961"/>
</dbReference>
<dbReference type="OrthoDB" id="5969703at2759"/>
<keyword evidence="1" id="KW-0175">Coiled coil</keyword>
<proteinExistence type="predicted"/>
<dbReference type="GO" id="GO:0060090">
    <property type="term" value="F:molecular adaptor activity"/>
    <property type="evidence" value="ECO:0000318"/>
    <property type="project" value="GO_Central"/>
</dbReference>
<dbReference type="GO" id="GO:0005634">
    <property type="term" value="C:nucleus"/>
    <property type="evidence" value="ECO:0000318"/>
    <property type="project" value="GO_Central"/>
</dbReference>
<evidence type="ECO:0000313" key="4">
    <source>
        <dbReference type="Proteomes" id="UP000007110"/>
    </source>
</evidence>
<organism evidence="3 4">
    <name type="scientific">Strongylocentrotus purpuratus</name>
    <name type="common">Purple sea urchin</name>
    <dbReference type="NCBI Taxonomy" id="7668"/>
    <lineage>
        <taxon>Eukaryota</taxon>
        <taxon>Metazoa</taxon>
        <taxon>Echinodermata</taxon>
        <taxon>Eleutherozoa</taxon>
        <taxon>Echinozoa</taxon>
        <taxon>Echinoidea</taxon>
        <taxon>Euechinoidea</taxon>
        <taxon>Echinacea</taxon>
        <taxon>Camarodonta</taxon>
        <taxon>Echinidea</taxon>
        <taxon>Strongylocentrotidae</taxon>
        <taxon>Strongylocentrotus</taxon>
    </lineage>
</organism>
<protein>
    <submittedName>
        <fullName evidence="3">Uncharacterized protein</fullName>
    </submittedName>
</protein>
<keyword evidence="4" id="KW-1185">Reference proteome</keyword>
<dbReference type="GeneID" id="115918961"/>
<feature type="coiled-coil region" evidence="1">
    <location>
        <begin position="134"/>
        <end position="161"/>
    </location>
</feature>
<dbReference type="InParanoid" id="A0A7M7PHI1"/>
<evidence type="ECO:0000313" key="3">
    <source>
        <dbReference type="EnsemblMetazoa" id="XP_030851552"/>
    </source>
</evidence>
<dbReference type="GO" id="GO:0035861">
    <property type="term" value="C:site of double-strand break"/>
    <property type="evidence" value="ECO:0000318"/>
    <property type="project" value="GO_Central"/>
</dbReference>
<dbReference type="PANTHER" id="PTHR28586">
    <property type="entry name" value="PROTEIN PAXX"/>
    <property type="match status" value="1"/>
</dbReference>
<dbReference type="GO" id="GO:0070419">
    <property type="term" value="C:nonhomologous end joining complex"/>
    <property type="evidence" value="ECO:0000318"/>
    <property type="project" value="GO_Central"/>
</dbReference>
<name>A0A7M7PHI1_STRPU</name>